<feature type="transmembrane region" description="Helical" evidence="5">
    <location>
        <begin position="54"/>
        <end position="73"/>
    </location>
</feature>
<reference evidence="7 8" key="1">
    <citation type="submission" date="2020-03" db="EMBL/GenBank/DDBJ databases">
        <title>Genomic Encyclopedia of Type Strains, Phase III (KMG-III): the genomes of soil and plant-associated and newly described type strains.</title>
        <authorList>
            <person name="Whitman W."/>
        </authorList>
    </citation>
    <scope>NUCLEOTIDE SEQUENCE [LARGE SCALE GENOMIC DNA]</scope>
    <source>
        <strain evidence="7 8">CECT 4207</strain>
    </source>
</reference>
<comment type="caution">
    <text evidence="7">The sequence shown here is derived from an EMBL/GenBank/DDBJ whole genome shotgun (WGS) entry which is preliminary data.</text>
</comment>
<dbReference type="InterPro" id="IPR036259">
    <property type="entry name" value="MFS_trans_sf"/>
</dbReference>
<comment type="subcellular location">
    <subcellularLocation>
        <location evidence="1">Cell membrane</location>
        <topology evidence="1">Multi-pass membrane protein</topology>
    </subcellularLocation>
</comment>
<feature type="transmembrane region" description="Helical" evidence="5">
    <location>
        <begin position="118"/>
        <end position="140"/>
    </location>
</feature>
<dbReference type="InterPro" id="IPR020846">
    <property type="entry name" value="MFS_dom"/>
</dbReference>
<dbReference type="PANTHER" id="PTHR23528:SF1">
    <property type="entry name" value="MAJOR FACILITATOR SUPERFAMILY (MFS) PROFILE DOMAIN-CONTAINING PROTEIN"/>
    <property type="match status" value="1"/>
</dbReference>
<dbReference type="InterPro" id="IPR011701">
    <property type="entry name" value="MFS"/>
</dbReference>
<organism evidence="7 8">
    <name type="scientific">Paenarthrobacter ilicis</name>
    <dbReference type="NCBI Taxonomy" id="43665"/>
    <lineage>
        <taxon>Bacteria</taxon>
        <taxon>Bacillati</taxon>
        <taxon>Actinomycetota</taxon>
        <taxon>Actinomycetes</taxon>
        <taxon>Micrococcales</taxon>
        <taxon>Micrococcaceae</taxon>
        <taxon>Paenarthrobacter</taxon>
    </lineage>
</organism>
<dbReference type="Gene3D" id="1.20.1250.20">
    <property type="entry name" value="MFS general substrate transporter like domains"/>
    <property type="match status" value="2"/>
</dbReference>
<dbReference type="PROSITE" id="PS00216">
    <property type="entry name" value="SUGAR_TRANSPORT_1"/>
    <property type="match status" value="1"/>
</dbReference>
<evidence type="ECO:0000256" key="5">
    <source>
        <dbReference type="SAM" id="Phobius"/>
    </source>
</evidence>
<dbReference type="SUPFAM" id="SSF103473">
    <property type="entry name" value="MFS general substrate transporter"/>
    <property type="match status" value="1"/>
</dbReference>
<gene>
    <name evidence="7" type="ORF">FHR86_002496</name>
</gene>
<feature type="transmembrane region" description="Helical" evidence="5">
    <location>
        <begin position="235"/>
        <end position="258"/>
    </location>
</feature>
<feature type="transmembrane region" description="Helical" evidence="5">
    <location>
        <begin position="302"/>
        <end position="319"/>
    </location>
</feature>
<evidence type="ECO:0000256" key="4">
    <source>
        <dbReference type="ARBA" id="ARBA00023136"/>
    </source>
</evidence>
<dbReference type="EMBL" id="JAAOZD010000004">
    <property type="protein sequence ID" value="NIJ02164.1"/>
    <property type="molecule type" value="Genomic_DNA"/>
</dbReference>
<feature type="transmembrane region" description="Helical" evidence="5">
    <location>
        <begin position="270"/>
        <end position="290"/>
    </location>
</feature>
<keyword evidence="3 5" id="KW-1133">Transmembrane helix</keyword>
<dbReference type="RefSeq" id="WP_167267018.1">
    <property type="nucleotide sequence ID" value="NZ_BAAAVO010000001.1"/>
</dbReference>
<protein>
    <submittedName>
        <fullName evidence="7">MFS family permease</fullName>
    </submittedName>
</protein>
<dbReference type="PANTHER" id="PTHR23528">
    <property type="match status" value="1"/>
</dbReference>
<dbReference type="Proteomes" id="UP000802392">
    <property type="component" value="Unassembled WGS sequence"/>
</dbReference>
<keyword evidence="8" id="KW-1185">Reference proteome</keyword>
<accession>A0ABX0TI28</accession>
<name>A0ABX0TI28_9MICC</name>
<evidence type="ECO:0000313" key="7">
    <source>
        <dbReference type="EMBL" id="NIJ02164.1"/>
    </source>
</evidence>
<feature type="transmembrane region" description="Helical" evidence="5">
    <location>
        <begin position="402"/>
        <end position="420"/>
    </location>
</feature>
<feature type="transmembrane region" description="Helical" evidence="5">
    <location>
        <begin position="325"/>
        <end position="348"/>
    </location>
</feature>
<sequence length="426" mass="44309">MSETITVVNPPRIKSPRGYVGSFALSSFGIYVALLAPVYGGLSVKIQEMSGIDSAPALLGLLTGAGALFSTVVQPVAGRLSDRTTSRFGMRRPFILAGGIGTAIFLVLSGLAPTYPLLLISWCLVQLCANFALAAHHTTLADQVPEAKRGGVSGIIGAVTPAAILGGALFLTLLPTTFLRFTVPAIFGLITIIVFGIVLKDKVRTDKPATKMDLKQVLGSYVFHPRKFPDFGWAWLSKALVLLGFGATSTYITLFLGAEFGMDTDAQLKFNALAQAASIGTLVVFSILGGYLSDKVGRRKPFVLASGLVLGLGVILIAISPNFGASGLTVLLIAQGVIGMGAGTFFAVDQALCISVLPHQDEMAKDLGILNLAGTLPGVLAPLFAGVVFIPLGNALFGGGYGLWFTIAGVTAIIGGLLVLKIKSVK</sequence>
<keyword evidence="2 5" id="KW-0812">Transmembrane</keyword>
<feature type="transmembrane region" description="Helical" evidence="5">
    <location>
        <begin position="178"/>
        <end position="199"/>
    </location>
</feature>
<evidence type="ECO:0000313" key="8">
    <source>
        <dbReference type="Proteomes" id="UP000802392"/>
    </source>
</evidence>
<dbReference type="PROSITE" id="PS50850">
    <property type="entry name" value="MFS"/>
    <property type="match status" value="1"/>
</dbReference>
<evidence type="ECO:0000259" key="6">
    <source>
        <dbReference type="PROSITE" id="PS50850"/>
    </source>
</evidence>
<feature type="transmembrane region" description="Helical" evidence="5">
    <location>
        <begin position="20"/>
        <end position="42"/>
    </location>
</feature>
<keyword evidence="4 5" id="KW-0472">Membrane</keyword>
<feature type="domain" description="Major facilitator superfamily (MFS) profile" evidence="6">
    <location>
        <begin position="17"/>
        <end position="426"/>
    </location>
</feature>
<dbReference type="Pfam" id="PF07690">
    <property type="entry name" value="MFS_1"/>
    <property type="match status" value="2"/>
</dbReference>
<feature type="transmembrane region" description="Helical" evidence="5">
    <location>
        <begin position="94"/>
        <end position="112"/>
    </location>
</feature>
<proteinExistence type="predicted"/>
<feature type="transmembrane region" description="Helical" evidence="5">
    <location>
        <begin position="369"/>
        <end position="390"/>
    </location>
</feature>
<feature type="transmembrane region" description="Helical" evidence="5">
    <location>
        <begin position="152"/>
        <end position="172"/>
    </location>
</feature>
<evidence type="ECO:0000256" key="2">
    <source>
        <dbReference type="ARBA" id="ARBA00022692"/>
    </source>
</evidence>
<dbReference type="InterPro" id="IPR005829">
    <property type="entry name" value="Sugar_transporter_CS"/>
</dbReference>
<evidence type="ECO:0000256" key="1">
    <source>
        <dbReference type="ARBA" id="ARBA00004651"/>
    </source>
</evidence>
<evidence type="ECO:0000256" key="3">
    <source>
        <dbReference type="ARBA" id="ARBA00022989"/>
    </source>
</evidence>